<evidence type="ECO:0000313" key="2">
    <source>
        <dbReference type="Proteomes" id="UP001054945"/>
    </source>
</evidence>
<name>A0AAV4RLC5_CAEEX</name>
<dbReference type="AlphaFoldDB" id="A0AAV4RLC5"/>
<gene>
    <name evidence="1" type="primary">MYO3A</name>
    <name evidence="1" type="ORF">CEXT_289371</name>
</gene>
<reference evidence="1 2" key="1">
    <citation type="submission" date="2021-06" db="EMBL/GenBank/DDBJ databases">
        <title>Caerostris extrusa draft genome.</title>
        <authorList>
            <person name="Kono N."/>
            <person name="Arakawa K."/>
        </authorList>
    </citation>
    <scope>NUCLEOTIDE SEQUENCE [LARGE SCALE GENOMIC DNA]</scope>
</reference>
<proteinExistence type="predicted"/>
<comment type="caution">
    <text evidence="1">The sequence shown here is derived from an EMBL/GenBank/DDBJ whole genome shotgun (WGS) entry which is preliminary data.</text>
</comment>
<sequence length="225" mass="26122">MNSGSLHPKRLCRDSHHACIEKPACDREIFFFKFWNTSRRNLYKEEEEITLQKRASEISSMTDYSEEVIHNKNPDEPPPTLKCRTEWSETFRDFINDVNDISIWIHNVILIFFTKVCLERNEEHRPNILELLLHPFITAIDDSCNLSLTLEEHLQEEFIPTVGVRVKQVSAASGFKIMNQPENHKYELCVENMQHSSLALSLSPCSFKLHSVVQQACYNVGSVVQ</sequence>
<keyword evidence="2" id="KW-1185">Reference proteome</keyword>
<evidence type="ECO:0000313" key="1">
    <source>
        <dbReference type="EMBL" id="GIY22530.1"/>
    </source>
</evidence>
<protein>
    <submittedName>
        <fullName evidence="1">Myosin-IIIa</fullName>
    </submittedName>
</protein>
<organism evidence="1 2">
    <name type="scientific">Caerostris extrusa</name>
    <name type="common">Bark spider</name>
    <name type="synonym">Caerostris bankana</name>
    <dbReference type="NCBI Taxonomy" id="172846"/>
    <lineage>
        <taxon>Eukaryota</taxon>
        <taxon>Metazoa</taxon>
        <taxon>Ecdysozoa</taxon>
        <taxon>Arthropoda</taxon>
        <taxon>Chelicerata</taxon>
        <taxon>Arachnida</taxon>
        <taxon>Araneae</taxon>
        <taxon>Araneomorphae</taxon>
        <taxon>Entelegynae</taxon>
        <taxon>Araneoidea</taxon>
        <taxon>Araneidae</taxon>
        <taxon>Caerostris</taxon>
    </lineage>
</organism>
<accession>A0AAV4RLC5</accession>
<dbReference type="EMBL" id="BPLR01008160">
    <property type="protein sequence ID" value="GIY22530.1"/>
    <property type="molecule type" value="Genomic_DNA"/>
</dbReference>
<dbReference type="Proteomes" id="UP001054945">
    <property type="component" value="Unassembled WGS sequence"/>
</dbReference>